<keyword evidence="10" id="KW-1185">Reference proteome</keyword>
<evidence type="ECO:0000256" key="7">
    <source>
        <dbReference type="SAM" id="SignalP"/>
    </source>
</evidence>
<reference evidence="9" key="1">
    <citation type="submission" date="2021-04" db="EMBL/GenBank/DDBJ databases">
        <authorList>
            <person name="Pira H."/>
            <person name="Risdian C."/>
            <person name="Wink J."/>
        </authorList>
    </citation>
    <scope>NUCLEOTIDE SEQUENCE</scope>
    <source>
        <strain evidence="9">WH158</strain>
    </source>
</reference>
<feature type="coiled-coil region" evidence="5">
    <location>
        <begin position="21"/>
        <end position="52"/>
    </location>
</feature>
<dbReference type="PROSITE" id="PS52015">
    <property type="entry name" value="TONB_CTD"/>
    <property type="match status" value="1"/>
</dbReference>
<proteinExistence type="predicted"/>
<protein>
    <submittedName>
        <fullName evidence="9">TonB family protein</fullName>
    </submittedName>
</protein>
<evidence type="ECO:0000313" key="9">
    <source>
        <dbReference type="EMBL" id="MBV7259782.1"/>
    </source>
</evidence>
<feature type="compositionally biased region" description="Basic and acidic residues" evidence="6">
    <location>
        <begin position="154"/>
        <end position="166"/>
    </location>
</feature>
<name>A0A9X1F3W4_9SPHN</name>
<comment type="subcellular location">
    <subcellularLocation>
        <location evidence="1">Membrane</location>
        <topology evidence="1">Single-pass membrane protein</topology>
    </subcellularLocation>
</comment>
<dbReference type="RefSeq" id="WP_218404970.1">
    <property type="nucleotide sequence ID" value="NZ_JAGSPC010000001.1"/>
</dbReference>
<keyword evidence="3" id="KW-1133">Transmembrane helix</keyword>
<dbReference type="GO" id="GO:0055085">
    <property type="term" value="P:transmembrane transport"/>
    <property type="evidence" value="ECO:0007669"/>
    <property type="project" value="InterPro"/>
</dbReference>
<feature type="region of interest" description="Disordered" evidence="6">
    <location>
        <begin position="144"/>
        <end position="166"/>
    </location>
</feature>
<evidence type="ECO:0000256" key="6">
    <source>
        <dbReference type="SAM" id="MobiDB-lite"/>
    </source>
</evidence>
<comment type="caution">
    <text evidence="9">The sequence shown here is derived from an EMBL/GenBank/DDBJ whole genome shotgun (WGS) entry which is preliminary data.</text>
</comment>
<evidence type="ECO:0000313" key="10">
    <source>
        <dbReference type="Proteomes" id="UP001138681"/>
    </source>
</evidence>
<gene>
    <name evidence="9" type="ORF">KCG46_09395</name>
</gene>
<evidence type="ECO:0000256" key="2">
    <source>
        <dbReference type="ARBA" id="ARBA00022692"/>
    </source>
</evidence>
<dbReference type="GO" id="GO:0016020">
    <property type="term" value="C:membrane"/>
    <property type="evidence" value="ECO:0007669"/>
    <property type="project" value="UniProtKB-SubCell"/>
</dbReference>
<dbReference type="InterPro" id="IPR006260">
    <property type="entry name" value="TonB/TolA_C"/>
</dbReference>
<evidence type="ECO:0000256" key="1">
    <source>
        <dbReference type="ARBA" id="ARBA00004167"/>
    </source>
</evidence>
<dbReference type="Pfam" id="PF03544">
    <property type="entry name" value="TonB_C"/>
    <property type="match status" value="1"/>
</dbReference>
<accession>A0A9X1F3W4</accession>
<evidence type="ECO:0000256" key="3">
    <source>
        <dbReference type="ARBA" id="ARBA00022989"/>
    </source>
</evidence>
<organism evidence="9 10">
    <name type="scientific">Erythrobacter crassostreae</name>
    <dbReference type="NCBI Taxonomy" id="2828328"/>
    <lineage>
        <taxon>Bacteria</taxon>
        <taxon>Pseudomonadati</taxon>
        <taxon>Pseudomonadota</taxon>
        <taxon>Alphaproteobacteria</taxon>
        <taxon>Sphingomonadales</taxon>
        <taxon>Erythrobacteraceae</taxon>
        <taxon>Erythrobacter/Porphyrobacter group</taxon>
        <taxon>Erythrobacter</taxon>
    </lineage>
</organism>
<dbReference type="InterPro" id="IPR037682">
    <property type="entry name" value="TonB_C"/>
</dbReference>
<keyword evidence="4" id="KW-0472">Membrane</keyword>
<evidence type="ECO:0000256" key="5">
    <source>
        <dbReference type="SAM" id="Coils"/>
    </source>
</evidence>
<dbReference type="Proteomes" id="UP001138681">
    <property type="component" value="Unassembled WGS sequence"/>
</dbReference>
<feature type="signal peptide" evidence="7">
    <location>
        <begin position="1"/>
        <end position="21"/>
    </location>
</feature>
<keyword evidence="2" id="KW-0812">Transmembrane</keyword>
<feature type="domain" description="TonB C-terminal" evidence="8">
    <location>
        <begin position="74"/>
        <end position="189"/>
    </location>
</feature>
<dbReference type="EMBL" id="JAGSPC010000001">
    <property type="protein sequence ID" value="MBV7259782.1"/>
    <property type="molecule type" value="Genomic_DNA"/>
</dbReference>
<keyword evidence="5" id="KW-0175">Coiled coil</keyword>
<dbReference type="NCBIfam" id="TIGR01352">
    <property type="entry name" value="tonB_Cterm"/>
    <property type="match status" value="1"/>
</dbReference>
<feature type="chain" id="PRO_5040868815" evidence="7">
    <location>
        <begin position="22"/>
        <end position="249"/>
    </location>
</feature>
<keyword evidence="7" id="KW-0732">Signal</keyword>
<evidence type="ECO:0000256" key="4">
    <source>
        <dbReference type="ARBA" id="ARBA00023136"/>
    </source>
</evidence>
<evidence type="ECO:0000259" key="8">
    <source>
        <dbReference type="PROSITE" id="PS52015"/>
    </source>
</evidence>
<dbReference type="AlphaFoldDB" id="A0A9X1F3W4"/>
<sequence>MKQFIVPSIALAMLATAPLHAQSAEEAAVDAAEAVAEAAKDAMEAAEDAEASGSQSLYIPSPYDEVGKEGINPPRLMDFSALDATAADYPPQSWVAGEEGMVEFELTVNAAGDATSCEVIESSGYEALDTKTCETAVARAKFEPGTDETGMPVESKHRDRQVWSKREPEFAGSATIHVRYNVAKDGEVSDCDVVELSGEISDRMRQTFEREPCPGMNRPARSVYRDEDGNPIAKTIELQVIVKAEAIEE</sequence>